<dbReference type="AlphaFoldDB" id="A0ABD5QEU0"/>
<sequence>MSVSGLCQICESRPAEEQCRNCGTFTCEQHYESDLGLCAECAAQADSGDPGQGDGRPDPDRDPNDDAGDTYQF</sequence>
<dbReference type="EMBL" id="JBHSJG010000036">
    <property type="protein sequence ID" value="MFC4988124.1"/>
    <property type="molecule type" value="Genomic_DNA"/>
</dbReference>
<protein>
    <submittedName>
        <fullName evidence="2">Uncharacterized protein</fullName>
    </submittedName>
</protein>
<reference evidence="2 3" key="1">
    <citation type="journal article" date="2019" name="Int. J. Syst. Evol. Microbiol.">
        <title>The Global Catalogue of Microorganisms (GCM) 10K type strain sequencing project: providing services to taxonomists for standard genome sequencing and annotation.</title>
        <authorList>
            <consortium name="The Broad Institute Genomics Platform"/>
            <consortium name="The Broad Institute Genome Sequencing Center for Infectious Disease"/>
            <person name="Wu L."/>
            <person name="Ma J."/>
        </authorList>
    </citation>
    <scope>NUCLEOTIDE SEQUENCE [LARGE SCALE GENOMIC DNA]</scope>
    <source>
        <strain evidence="2 3">CGMCC 1.15824</strain>
    </source>
</reference>
<evidence type="ECO:0000256" key="1">
    <source>
        <dbReference type="SAM" id="MobiDB-lite"/>
    </source>
</evidence>
<accession>A0ABD5QEU0</accession>
<dbReference type="RefSeq" id="WP_114578073.1">
    <property type="nucleotide sequence ID" value="NZ_JAIVEF010000001.1"/>
</dbReference>
<gene>
    <name evidence="2" type="ORF">ACFPFO_10230</name>
</gene>
<organism evidence="2 3">
    <name type="scientific">Saliphagus infecundisoli</name>
    <dbReference type="NCBI Taxonomy" id="1849069"/>
    <lineage>
        <taxon>Archaea</taxon>
        <taxon>Methanobacteriati</taxon>
        <taxon>Methanobacteriota</taxon>
        <taxon>Stenosarchaea group</taxon>
        <taxon>Halobacteria</taxon>
        <taxon>Halobacteriales</taxon>
        <taxon>Natrialbaceae</taxon>
        <taxon>Saliphagus</taxon>
    </lineage>
</organism>
<evidence type="ECO:0000313" key="3">
    <source>
        <dbReference type="Proteomes" id="UP001595925"/>
    </source>
</evidence>
<comment type="caution">
    <text evidence="2">The sequence shown here is derived from an EMBL/GenBank/DDBJ whole genome shotgun (WGS) entry which is preliminary data.</text>
</comment>
<dbReference type="Proteomes" id="UP001595925">
    <property type="component" value="Unassembled WGS sequence"/>
</dbReference>
<evidence type="ECO:0000313" key="2">
    <source>
        <dbReference type="EMBL" id="MFC4988124.1"/>
    </source>
</evidence>
<name>A0ABD5QEU0_9EURY</name>
<proteinExistence type="predicted"/>
<feature type="region of interest" description="Disordered" evidence="1">
    <location>
        <begin position="46"/>
        <end position="73"/>
    </location>
</feature>
<feature type="compositionally biased region" description="Basic and acidic residues" evidence="1">
    <location>
        <begin position="55"/>
        <end position="64"/>
    </location>
</feature>
<keyword evidence="3" id="KW-1185">Reference proteome</keyword>